<evidence type="ECO:0000313" key="4">
    <source>
        <dbReference type="Proteomes" id="UP000193560"/>
    </source>
</evidence>
<feature type="domain" description="Methyltransferase" evidence="2">
    <location>
        <begin position="39"/>
        <end position="132"/>
    </location>
</feature>
<gene>
    <name evidence="3" type="ORF">BCR42DRAFT_411266</name>
</gene>
<dbReference type="OrthoDB" id="10017101at2759"/>
<dbReference type="SUPFAM" id="SSF53335">
    <property type="entry name" value="S-adenosyl-L-methionine-dependent methyltransferases"/>
    <property type="match status" value="1"/>
</dbReference>
<dbReference type="GO" id="GO:0032259">
    <property type="term" value="P:methylation"/>
    <property type="evidence" value="ECO:0007669"/>
    <property type="project" value="UniProtKB-KW"/>
</dbReference>
<keyword evidence="4" id="KW-1185">Reference proteome</keyword>
<dbReference type="Proteomes" id="UP000193560">
    <property type="component" value="Unassembled WGS sequence"/>
</dbReference>
<dbReference type="Pfam" id="PF13649">
    <property type="entry name" value="Methyltransf_25"/>
    <property type="match status" value="1"/>
</dbReference>
<accession>A0A1X2IMX2</accession>
<dbReference type="InterPro" id="IPR041698">
    <property type="entry name" value="Methyltransf_25"/>
</dbReference>
<dbReference type="EMBL" id="MCGE01000008">
    <property type="protein sequence ID" value="ORZ18614.1"/>
    <property type="molecule type" value="Genomic_DNA"/>
</dbReference>
<protein>
    <submittedName>
        <fullName evidence="3">S-adenosyl-L-methionine-dependent methyltransferase</fullName>
    </submittedName>
</protein>
<dbReference type="AlphaFoldDB" id="A0A1X2IMX2"/>
<dbReference type="Gene3D" id="3.40.50.150">
    <property type="entry name" value="Vaccinia Virus protein VP39"/>
    <property type="match status" value="1"/>
</dbReference>
<dbReference type="GO" id="GO:0008168">
    <property type="term" value="F:methyltransferase activity"/>
    <property type="evidence" value="ECO:0007669"/>
    <property type="project" value="UniProtKB-KW"/>
</dbReference>
<sequence length="271" mass="30918">MDLMSSIKYLQHVGFFTFTTGILDSRHFSQRQTDVPLRVLEIGCGPGDFAHLLKNHYKEKISLTALDPSECAIKQAQSKNIDVAFHNKGILDWQPSQPDNEYDVVIFTKSLHHCDELEKCVQRARNLLAKDGVLLVEELQLDNMDTVSINWMFDRIDLLTAANRLSSHGLHPPHTAIIDRTIPGVQRWGDFLQHRTCHPSQDVKDAIYSVFGKENTKLLENVPFMHYFLPRYNLEDSDIGKSILTEFMAQEDRALVNNTIKSPGFNVVAEK</sequence>
<dbReference type="CDD" id="cd02440">
    <property type="entry name" value="AdoMet_MTases"/>
    <property type="match status" value="1"/>
</dbReference>
<reference evidence="3 4" key="1">
    <citation type="submission" date="2016-07" db="EMBL/GenBank/DDBJ databases">
        <title>Pervasive Adenine N6-methylation of Active Genes in Fungi.</title>
        <authorList>
            <consortium name="DOE Joint Genome Institute"/>
            <person name="Mondo S.J."/>
            <person name="Dannebaum R.O."/>
            <person name="Kuo R.C."/>
            <person name="Labutti K."/>
            <person name="Haridas S."/>
            <person name="Kuo A."/>
            <person name="Salamov A."/>
            <person name="Ahrendt S.R."/>
            <person name="Lipzen A."/>
            <person name="Sullivan W."/>
            <person name="Andreopoulos W.B."/>
            <person name="Clum A."/>
            <person name="Lindquist E."/>
            <person name="Daum C."/>
            <person name="Ramamoorthy G.K."/>
            <person name="Gryganskyi A."/>
            <person name="Culley D."/>
            <person name="Magnuson J.K."/>
            <person name="James T.Y."/>
            <person name="O'Malley M.A."/>
            <person name="Stajich J.E."/>
            <person name="Spatafora J.W."/>
            <person name="Visel A."/>
            <person name="Grigoriev I.V."/>
        </authorList>
    </citation>
    <scope>NUCLEOTIDE SEQUENCE [LARGE SCALE GENOMIC DNA]</scope>
    <source>
        <strain evidence="3 4">NRRL 1336</strain>
    </source>
</reference>
<evidence type="ECO:0000259" key="2">
    <source>
        <dbReference type="Pfam" id="PF13649"/>
    </source>
</evidence>
<organism evidence="3 4">
    <name type="scientific">Absidia repens</name>
    <dbReference type="NCBI Taxonomy" id="90262"/>
    <lineage>
        <taxon>Eukaryota</taxon>
        <taxon>Fungi</taxon>
        <taxon>Fungi incertae sedis</taxon>
        <taxon>Mucoromycota</taxon>
        <taxon>Mucoromycotina</taxon>
        <taxon>Mucoromycetes</taxon>
        <taxon>Mucorales</taxon>
        <taxon>Cunninghamellaceae</taxon>
        <taxon>Absidia</taxon>
    </lineage>
</organism>
<evidence type="ECO:0000313" key="3">
    <source>
        <dbReference type="EMBL" id="ORZ18614.1"/>
    </source>
</evidence>
<dbReference type="InterPro" id="IPR029063">
    <property type="entry name" value="SAM-dependent_MTases_sf"/>
</dbReference>
<evidence type="ECO:0000256" key="1">
    <source>
        <dbReference type="ARBA" id="ARBA00022679"/>
    </source>
</evidence>
<comment type="caution">
    <text evidence="3">The sequence shown here is derived from an EMBL/GenBank/DDBJ whole genome shotgun (WGS) entry which is preliminary data.</text>
</comment>
<dbReference type="PANTHER" id="PTHR43861">
    <property type="entry name" value="TRANS-ACONITATE 2-METHYLTRANSFERASE-RELATED"/>
    <property type="match status" value="1"/>
</dbReference>
<name>A0A1X2IMX2_9FUNG</name>
<proteinExistence type="predicted"/>
<keyword evidence="1 3" id="KW-0808">Transferase</keyword>
<keyword evidence="3" id="KW-0489">Methyltransferase</keyword>